<dbReference type="GO" id="GO:0016779">
    <property type="term" value="F:nucleotidyltransferase activity"/>
    <property type="evidence" value="ECO:0007669"/>
    <property type="project" value="TreeGrafter"/>
</dbReference>
<organism evidence="3 4">
    <name type="scientific">Desulfocucumis palustris</name>
    <dbReference type="NCBI Taxonomy" id="1898651"/>
    <lineage>
        <taxon>Bacteria</taxon>
        <taxon>Bacillati</taxon>
        <taxon>Bacillota</taxon>
        <taxon>Clostridia</taxon>
        <taxon>Eubacteriales</taxon>
        <taxon>Desulfocucumaceae</taxon>
        <taxon>Desulfocucumis</taxon>
    </lineage>
</organism>
<dbReference type="Gene3D" id="3.90.550.10">
    <property type="entry name" value="Spore Coat Polysaccharide Biosynthesis Protein SpsA, Chain A"/>
    <property type="match status" value="1"/>
</dbReference>
<keyword evidence="1" id="KW-0808">Transferase</keyword>
<feature type="domain" description="MobA-like NTP transferase" evidence="2">
    <location>
        <begin position="26"/>
        <end position="133"/>
    </location>
</feature>
<accession>A0A2L2X9M1</accession>
<dbReference type="Pfam" id="PF12804">
    <property type="entry name" value="NTP_transf_3"/>
    <property type="match status" value="1"/>
</dbReference>
<reference evidence="4" key="1">
    <citation type="submission" date="2018-02" db="EMBL/GenBank/DDBJ databases">
        <title>Genome sequence of Desulfocucumis palustris strain NAW-5.</title>
        <authorList>
            <person name="Watanabe M."/>
            <person name="Kojima H."/>
            <person name="Fukui M."/>
        </authorList>
    </citation>
    <scope>NUCLEOTIDE SEQUENCE [LARGE SCALE GENOMIC DNA]</scope>
    <source>
        <strain evidence="4">NAW-5</strain>
    </source>
</reference>
<dbReference type="InterPro" id="IPR029044">
    <property type="entry name" value="Nucleotide-diphossugar_trans"/>
</dbReference>
<dbReference type="InterPro" id="IPR025877">
    <property type="entry name" value="MobA-like_NTP_Trfase"/>
</dbReference>
<gene>
    <name evidence="3" type="ORF">DCCM_1034</name>
</gene>
<comment type="caution">
    <text evidence="3">The sequence shown here is derived from an EMBL/GenBank/DDBJ whole genome shotgun (WGS) entry which is preliminary data.</text>
</comment>
<dbReference type="Proteomes" id="UP000239549">
    <property type="component" value="Unassembled WGS sequence"/>
</dbReference>
<dbReference type="PANTHER" id="PTHR19136">
    <property type="entry name" value="MOLYBDENUM COFACTOR GUANYLYLTRANSFERASE"/>
    <property type="match status" value="1"/>
</dbReference>
<dbReference type="PANTHER" id="PTHR19136:SF81">
    <property type="entry name" value="MOLYBDENUM COFACTOR GUANYLYLTRANSFERASE"/>
    <property type="match status" value="1"/>
</dbReference>
<evidence type="ECO:0000259" key="2">
    <source>
        <dbReference type="Pfam" id="PF12804"/>
    </source>
</evidence>
<proteinExistence type="predicted"/>
<dbReference type="OrthoDB" id="159246at2"/>
<dbReference type="AlphaFoldDB" id="A0A2L2X9M1"/>
<evidence type="ECO:0000313" key="3">
    <source>
        <dbReference type="EMBL" id="GBF32838.1"/>
    </source>
</evidence>
<evidence type="ECO:0000256" key="1">
    <source>
        <dbReference type="ARBA" id="ARBA00022679"/>
    </source>
</evidence>
<dbReference type="EMBL" id="BFAV01000060">
    <property type="protein sequence ID" value="GBF32838.1"/>
    <property type="molecule type" value="Genomic_DNA"/>
</dbReference>
<protein>
    <recommendedName>
        <fullName evidence="2">MobA-like NTP transferase domain-containing protein</fullName>
    </recommendedName>
</protein>
<dbReference type="RefSeq" id="WP_104371315.1">
    <property type="nucleotide sequence ID" value="NZ_BFAV01000060.1"/>
</dbReference>
<sequence length="251" mass="27203">MVDAIVLAGSPNTGPLKECSPARYEALISIGGKTMVEYVVEALNSSKKINNIVVVGPRDELAEIMPGYVTVVPAGNSLLENLMEGLRHLSGTEKVLMATCDIPMITPQAIENFLDLCSGKQADIYYPVISKKDVERIYPCTSRTYVSLKEGRFTGGNLFLFKPEVVEGCMKKGQQLVAARKSPVKMCKLLGTVFLIKFLLRQVSLREAESRVSTVLGVSGAVVISSYPEVGVDVDKPSDLQLATEKLSMAV</sequence>
<keyword evidence="4" id="KW-1185">Reference proteome</keyword>
<name>A0A2L2X9M1_9FIRM</name>
<evidence type="ECO:0000313" key="4">
    <source>
        <dbReference type="Proteomes" id="UP000239549"/>
    </source>
</evidence>
<dbReference type="SUPFAM" id="SSF53448">
    <property type="entry name" value="Nucleotide-diphospho-sugar transferases"/>
    <property type="match status" value="1"/>
</dbReference>